<sequence length="59" mass="6941">MNDHDEKIWDPKSKRIRNRNRTPLPQYPLTDLTSHLIFCSNTLCISTRQSPKLSVTYIP</sequence>
<accession>A0A0A9ERY5</accession>
<dbReference type="AlphaFoldDB" id="A0A0A9ERY5"/>
<protein>
    <submittedName>
        <fullName evidence="2">Uncharacterized protein</fullName>
    </submittedName>
</protein>
<feature type="compositionally biased region" description="Basic and acidic residues" evidence="1">
    <location>
        <begin position="1"/>
        <end position="13"/>
    </location>
</feature>
<proteinExistence type="predicted"/>
<evidence type="ECO:0000313" key="2">
    <source>
        <dbReference type="EMBL" id="JAE00596.1"/>
    </source>
</evidence>
<evidence type="ECO:0000256" key="1">
    <source>
        <dbReference type="SAM" id="MobiDB-lite"/>
    </source>
</evidence>
<organism evidence="2">
    <name type="scientific">Arundo donax</name>
    <name type="common">Giant reed</name>
    <name type="synonym">Donax arundinaceus</name>
    <dbReference type="NCBI Taxonomy" id="35708"/>
    <lineage>
        <taxon>Eukaryota</taxon>
        <taxon>Viridiplantae</taxon>
        <taxon>Streptophyta</taxon>
        <taxon>Embryophyta</taxon>
        <taxon>Tracheophyta</taxon>
        <taxon>Spermatophyta</taxon>
        <taxon>Magnoliopsida</taxon>
        <taxon>Liliopsida</taxon>
        <taxon>Poales</taxon>
        <taxon>Poaceae</taxon>
        <taxon>PACMAD clade</taxon>
        <taxon>Arundinoideae</taxon>
        <taxon>Arundineae</taxon>
        <taxon>Arundo</taxon>
    </lineage>
</organism>
<reference evidence="2" key="1">
    <citation type="submission" date="2014-09" db="EMBL/GenBank/DDBJ databases">
        <authorList>
            <person name="Magalhaes I.L.F."/>
            <person name="Oliveira U."/>
            <person name="Santos F.R."/>
            <person name="Vidigal T.H.D.A."/>
            <person name="Brescovit A.D."/>
            <person name="Santos A.J."/>
        </authorList>
    </citation>
    <scope>NUCLEOTIDE SEQUENCE</scope>
    <source>
        <tissue evidence="2">Shoot tissue taken approximately 20 cm above the soil surface</tissue>
    </source>
</reference>
<feature type="region of interest" description="Disordered" evidence="1">
    <location>
        <begin position="1"/>
        <end position="24"/>
    </location>
</feature>
<reference evidence="2" key="2">
    <citation type="journal article" date="2015" name="Data Brief">
        <title>Shoot transcriptome of the giant reed, Arundo donax.</title>
        <authorList>
            <person name="Barrero R.A."/>
            <person name="Guerrero F.D."/>
            <person name="Moolhuijzen P."/>
            <person name="Goolsby J.A."/>
            <person name="Tidwell J."/>
            <person name="Bellgard S.E."/>
            <person name="Bellgard M.I."/>
        </authorList>
    </citation>
    <scope>NUCLEOTIDE SEQUENCE</scope>
    <source>
        <tissue evidence="2">Shoot tissue taken approximately 20 cm above the soil surface</tissue>
    </source>
</reference>
<name>A0A0A9ERY5_ARUDO</name>
<dbReference type="EMBL" id="GBRH01197300">
    <property type="protein sequence ID" value="JAE00596.1"/>
    <property type="molecule type" value="Transcribed_RNA"/>
</dbReference>